<keyword evidence="4" id="KW-1133">Transmembrane helix</keyword>
<keyword evidence="7" id="KW-1185">Reference proteome</keyword>
<dbReference type="InterPro" id="IPR050640">
    <property type="entry name" value="Bact_2-comp_sensor_kinase"/>
</dbReference>
<dbReference type="Proteomes" id="UP000622610">
    <property type="component" value="Unassembled WGS sequence"/>
</dbReference>
<dbReference type="InterPro" id="IPR003594">
    <property type="entry name" value="HATPase_dom"/>
</dbReference>
<keyword evidence="1" id="KW-0808">Transferase</keyword>
<evidence type="ECO:0000313" key="6">
    <source>
        <dbReference type="EMBL" id="GGI65374.1"/>
    </source>
</evidence>
<dbReference type="GO" id="GO:0016020">
    <property type="term" value="C:membrane"/>
    <property type="evidence" value="ECO:0007669"/>
    <property type="project" value="InterPro"/>
</dbReference>
<dbReference type="InterPro" id="IPR036890">
    <property type="entry name" value="HATPase_C_sf"/>
</dbReference>
<reference evidence="6" key="2">
    <citation type="submission" date="2020-09" db="EMBL/GenBank/DDBJ databases">
        <authorList>
            <person name="Sun Q."/>
            <person name="Sedlacek I."/>
        </authorList>
    </citation>
    <scope>NUCLEOTIDE SEQUENCE</scope>
    <source>
        <strain evidence="6">CCM 8433</strain>
    </source>
</reference>
<evidence type="ECO:0000256" key="4">
    <source>
        <dbReference type="SAM" id="Phobius"/>
    </source>
</evidence>
<dbReference type="PROSITE" id="PS50109">
    <property type="entry name" value="HIS_KIN"/>
    <property type="match status" value="1"/>
</dbReference>
<comment type="caution">
    <text evidence="6">The sequence shown here is derived from an EMBL/GenBank/DDBJ whole genome shotgun (WGS) entry which is preliminary data.</text>
</comment>
<keyword evidence="4" id="KW-0812">Transmembrane</keyword>
<feature type="transmembrane region" description="Helical" evidence="4">
    <location>
        <begin position="21"/>
        <end position="42"/>
    </location>
</feature>
<dbReference type="SUPFAM" id="SSF55874">
    <property type="entry name" value="ATPase domain of HSP90 chaperone/DNA topoisomerase II/histidine kinase"/>
    <property type="match status" value="1"/>
</dbReference>
<dbReference type="SMART" id="SM00387">
    <property type="entry name" value="HATPase_c"/>
    <property type="match status" value="1"/>
</dbReference>
<accession>A0A917N4T5</accession>
<protein>
    <recommendedName>
        <fullName evidence="5">Histidine kinase domain-containing protein</fullName>
    </recommendedName>
</protein>
<feature type="domain" description="Histidine kinase" evidence="5">
    <location>
        <begin position="481"/>
        <end position="590"/>
    </location>
</feature>
<dbReference type="Pfam" id="PF02518">
    <property type="entry name" value="HATPase_c"/>
    <property type="match status" value="1"/>
</dbReference>
<dbReference type="RefSeq" id="WP_188367212.1">
    <property type="nucleotide sequence ID" value="NZ_BMDT01000003.1"/>
</dbReference>
<sequence>MKRFILRLAQRLSSVSIQKQLFIVYVPLIFLATMFIGTFLIYDSTQQLLQNYKHLAALNTQRAKSTVFNTTNTFLNTATTLSNDLNLRDLLTTNYQTENEAIVAINNYLVLDNIRDLQPSMSTITIYVTNETIPNYTYFTQVDESIEKTDWFQKAYTQSSAFWMTQSDEKTPNHLFLFKSLPLPLSNEKAILSLQLDYNFLSNQLRTSAYDLELQLNDDPLFYNDELKHVGNVPSFKLEKTITPKEVMQKTEGPLAVVAVNSLKLLNSPDRIYFYSIDYQAYTSLKKNMLLWGSIILIILLATLCIIVLFARFFSNRIQQLQSAVYYASLEQYDQLQNVSGKDEVSKISLDFHKIIHHIHQKEEEIYRSKILEQELLNKQQQMDYKLLASQINPHFLFNTLETIRMMSLKSGNSDVAYAIKLLGKSIRYTLEIHGTKLTTLEKSLEFVHTYVRIQRMRFGERVNYSYTVDNTLNAKEVQMLPLLIQPLVENAVSHGLEGLTSNGKIELSVLKKNTDIEIQIRDNGIGIHPKELQLLQQKIQASSSNSKESIGLSNVNHRVKMYYGEAYGLTISSIIGEGTTVSLLIKNIS</sequence>
<dbReference type="Pfam" id="PF06580">
    <property type="entry name" value="His_kinase"/>
    <property type="match status" value="1"/>
</dbReference>
<keyword evidence="2" id="KW-0418">Kinase</keyword>
<evidence type="ECO:0000256" key="1">
    <source>
        <dbReference type="ARBA" id="ARBA00022679"/>
    </source>
</evidence>
<dbReference type="PANTHER" id="PTHR34220:SF7">
    <property type="entry name" value="SENSOR HISTIDINE KINASE YPDA"/>
    <property type="match status" value="1"/>
</dbReference>
<dbReference type="InterPro" id="IPR005467">
    <property type="entry name" value="His_kinase_dom"/>
</dbReference>
<gene>
    <name evidence="6" type="ORF">GCM10011482_10280</name>
</gene>
<keyword evidence="4" id="KW-0472">Membrane</keyword>
<reference evidence="6" key="1">
    <citation type="journal article" date="2014" name="Int. J. Syst. Evol. Microbiol.">
        <title>Complete genome sequence of Corynebacterium casei LMG S-19264T (=DSM 44701T), isolated from a smear-ripened cheese.</title>
        <authorList>
            <consortium name="US DOE Joint Genome Institute (JGI-PGF)"/>
            <person name="Walter F."/>
            <person name="Albersmeier A."/>
            <person name="Kalinowski J."/>
            <person name="Ruckert C."/>
        </authorList>
    </citation>
    <scope>NUCLEOTIDE SEQUENCE</scope>
    <source>
        <strain evidence="6">CCM 8433</strain>
    </source>
</reference>
<dbReference type="AlphaFoldDB" id="A0A917N4T5"/>
<evidence type="ECO:0000259" key="5">
    <source>
        <dbReference type="PROSITE" id="PS50109"/>
    </source>
</evidence>
<dbReference type="GO" id="GO:0000155">
    <property type="term" value="F:phosphorelay sensor kinase activity"/>
    <property type="evidence" value="ECO:0007669"/>
    <property type="project" value="InterPro"/>
</dbReference>
<evidence type="ECO:0000313" key="7">
    <source>
        <dbReference type="Proteomes" id="UP000622610"/>
    </source>
</evidence>
<dbReference type="Gene3D" id="3.30.565.10">
    <property type="entry name" value="Histidine kinase-like ATPase, C-terminal domain"/>
    <property type="match status" value="1"/>
</dbReference>
<evidence type="ECO:0000256" key="2">
    <source>
        <dbReference type="ARBA" id="ARBA00022777"/>
    </source>
</evidence>
<evidence type="ECO:0000256" key="3">
    <source>
        <dbReference type="ARBA" id="ARBA00023012"/>
    </source>
</evidence>
<dbReference type="PANTHER" id="PTHR34220">
    <property type="entry name" value="SENSOR HISTIDINE KINASE YPDA"/>
    <property type="match status" value="1"/>
</dbReference>
<dbReference type="Gene3D" id="6.10.340.10">
    <property type="match status" value="1"/>
</dbReference>
<name>A0A917N4T5_9ENTE</name>
<organism evidence="6 7">
    <name type="scientific">Enterococcus alcedinis</name>
    <dbReference type="NCBI Taxonomy" id="1274384"/>
    <lineage>
        <taxon>Bacteria</taxon>
        <taxon>Bacillati</taxon>
        <taxon>Bacillota</taxon>
        <taxon>Bacilli</taxon>
        <taxon>Lactobacillales</taxon>
        <taxon>Enterococcaceae</taxon>
        <taxon>Enterococcus</taxon>
    </lineage>
</organism>
<dbReference type="InterPro" id="IPR010559">
    <property type="entry name" value="Sig_transdc_His_kin_internal"/>
</dbReference>
<dbReference type="EMBL" id="BMDT01000003">
    <property type="protein sequence ID" value="GGI65374.1"/>
    <property type="molecule type" value="Genomic_DNA"/>
</dbReference>
<feature type="transmembrane region" description="Helical" evidence="4">
    <location>
        <begin position="289"/>
        <end position="311"/>
    </location>
</feature>
<keyword evidence="3" id="KW-0902">Two-component regulatory system</keyword>
<proteinExistence type="predicted"/>